<accession>A0AA51UKC3</accession>
<feature type="domain" description="PAC" evidence="5">
    <location>
        <begin position="211"/>
        <end position="263"/>
    </location>
</feature>
<feature type="domain" description="PAS" evidence="4">
    <location>
        <begin position="133"/>
        <end position="206"/>
    </location>
</feature>
<organism evidence="6 7">
    <name type="scientific">Methanolobus mangrovi</name>
    <dbReference type="NCBI Taxonomy" id="3072977"/>
    <lineage>
        <taxon>Archaea</taxon>
        <taxon>Methanobacteriati</taxon>
        <taxon>Methanobacteriota</taxon>
        <taxon>Stenosarchaea group</taxon>
        <taxon>Methanomicrobia</taxon>
        <taxon>Methanosarcinales</taxon>
        <taxon>Methanosarcinaceae</taxon>
        <taxon>Methanolobus</taxon>
    </lineage>
</organism>
<dbReference type="Gene3D" id="3.30.450.20">
    <property type="entry name" value="PAS domain"/>
    <property type="match status" value="1"/>
</dbReference>
<dbReference type="InterPro" id="IPR000700">
    <property type="entry name" value="PAS-assoc_C"/>
</dbReference>
<feature type="domain" description="Response regulatory" evidence="3">
    <location>
        <begin position="5"/>
        <end position="120"/>
    </location>
</feature>
<evidence type="ECO:0000256" key="1">
    <source>
        <dbReference type="ARBA" id="ARBA00022553"/>
    </source>
</evidence>
<dbReference type="CDD" id="cd17534">
    <property type="entry name" value="REC_DC-like"/>
    <property type="match status" value="1"/>
</dbReference>
<gene>
    <name evidence="6" type="ORF">RE476_05550</name>
</gene>
<dbReference type="CDD" id="cd00130">
    <property type="entry name" value="PAS"/>
    <property type="match status" value="1"/>
</dbReference>
<proteinExistence type="predicted"/>
<dbReference type="PROSITE" id="PS50112">
    <property type="entry name" value="PAS"/>
    <property type="match status" value="1"/>
</dbReference>
<evidence type="ECO:0000313" key="6">
    <source>
        <dbReference type="EMBL" id="WMW23291.1"/>
    </source>
</evidence>
<dbReference type="InterPro" id="IPR011006">
    <property type="entry name" value="CheY-like_superfamily"/>
</dbReference>
<dbReference type="InterPro" id="IPR000014">
    <property type="entry name" value="PAS"/>
</dbReference>
<evidence type="ECO:0000259" key="4">
    <source>
        <dbReference type="PROSITE" id="PS50112"/>
    </source>
</evidence>
<dbReference type="GeneID" id="84229585"/>
<dbReference type="PROSITE" id="PS50113">
    <property type="entry name" value="PAC"/>
    <property type="match status" value="1"/>
</dbReference>
<feature type="modified residue" description="4-aspartylphosphate" evidence="2">
    <location>
        <position position="55"/>
    </location>
</feature>
<dbReference type="InterPro" id="IPR001789">
    <property type="entry name" value="Sig_transdc_resp-reg_receiver"/>
</dbReference>
<dbReference type="KEGG" id="mmav:RE476_05550"/>
<evidence type="ECO:0000259" key="5">
    <source>
        <dbReference type="PROSITE" id="PS50113"/>
    </source>
</evidence>
<dbReference type="GO" id="GO:0000160">
    <property type="term" value="P:phosphorelay signal transduction system"/>
    <property type="evidence" value="ECO:0007669"/>
    <property type="project" value="InterPro"/>
</dbReference>
<dbReference type="NCBIfam" id="TIGR00229">
    <property type="entry name" value="sensory_box"/>
    <property type="match status" value="1"/>
</dbReference>
<dbReference type="Pfam" id="PF00072">
    <property type="entry name" value="Response_reg"/>
    <property type="match status" value="1"/>
</dbReference>
<dbReference type="PANTHER" id="PTHR44591:SF3">
    <property type="entry name" value="RESPONSE REGULATORY DOMAIN-CONTAINING PROTEIN"/>
    <property type="match status" value="1"/>
</dbReference>
<dbReference type="Pfam" id="PF13426">
    <property type="entry name" value="PAS_9"/>
    <property type="match status" value="1"/>
</dbReference>
<dbReference type="AlphaFoldDB" id="A0AA51UKC3"/>
<keyword evidence="1 2" id="KW-0597">Phosphoprotein</keyword>
<reference evidence="6" key="1">
    <citation type="submission" date="2023-08" db="EMBL/GenBank/DDBJ databases">
        <title>Methanolobus mangrovi sp. nov. and Methanolobus sediminis sp. nov, two novel methylotrophic methanogens isolated from mangrove sediments in China.</title>
        <authorList>
            <person name="Zhou J."/>
        </authorList>
    </citation>
    <scope>NUCLEOTIDE SEQUENCE</scope>
    <source>
        <strain evidence="6">FTZ2</strain>
    </source>
</reference>
<keyword evidence="7" id="KW-1185">Reference proteome</keyword>
<dbReference type="InterPro" id="IPR050595">
    <property type="entry name" value="Bact_response_regulator"/>
</dbReference>
<protein>
    <submittedName>
        <fullName evidence="6">Response regulator</fullName>
    </submittedName>
</protein>
<sequence length="269" mass="30367">MTNERIMIVEDEKIVALDIKDSLEHFGYSVPCMAASGEDAIKFVEECHPDLILMDIVLKGKIDGIDAANAIHQNYDIPVIYLTAYSDERTLQRAKLTEPFGHILKPFDERELRTNIEIALYKREKEKEKLFDHEKWITSLLNNFGDAIISTDNSGTIKYMNPLAQALTGYTQEDALGQKIGKVFKVVCEDSGKCAQDPTAKVLREGAFFGLDENTMLISKDSTRIPLDIIGSPITNKKAEVIGTVIIFYDITERKNIEKSFRCFEVAYS</sequence>
<dbReference type="Gene3D" id="3.40.50.2300">
    <property type="match status" value="1"/>
</dbReference>
<dbReference type="EMBL" id="CP133594">
    <property type="protein sequence ID" value="WMW23291.1"/>
    <property type="molecule type" value="Genomic_DNA"/>
</dbReference>
<dbReference type="RefSeq" id="WP_309309407.1">
    <property type="nucleotide sequence ID" value="NZ_CP133594.1"/>
</dbReference>
<dbReference type="Proteomes" id="UP001183006">
    <property type="component" value="Chromosome"/>
</dbReference>
<dbReference type="SUPFAM" id="SSF55785">
    <property type="entry name" value="PYP-like sensor domain (PAS domain)"/>
    <property type="match status" value="1"/>
</dbReference>
<dbReference type="SMART" id="SM00448">
    <property type="entry name" value="REC"/>
    <property type="match status" value="1"/>
</dbReference>
<dbReference type="SMART" id="SM00091">
    <property type="entry name" value="PAS"/>
    <property type="match status" value="1"/>
</dbReference>
<dbReference type="PROSITE" id="PS50110">
    <property type="entry name" value="RESPONSE_REGULATORY"/>
    <property type="match status" value="1"/>
</dbReference>
<evidence type="ECO:0000256" key="2">
    <source>
        <dbReference type="PROSITE-ProRule" id="PRU00169"/>
    </source>
</evidence>
<evidence type="ECO:0000313" key="7">
    <source>
        <dbReference type="Proteomes" id="UP001183006"/>
    </source>
</evidence>
<dbReference type="PANTHER" id="PTHR44591">
    <property type="entry name" value="STRESS RESPONSE REGULATOR PROTEIN 1"/>
    <property type="match status" value="1"/>
</dbReference>
<name>A0AA51UKC3_9EURY</name>
<dbReference type="InterPro" id="IPR035965">
    <property type="entry name" value="PAS-like_dom_sf"/>
</dbReference>
<dbReference type="SUPFAM" id="SSF52172">
    <property type="entry name" value="CheY-like"/>
    <property type="match status" value="1"/>
</dbReference>
<evidence type="ECO:0000259" key="3">
    <source>
        <dbReference type="PROSITE" id="PS50110"/>
    </source>
</evidence>